<protein>
    <submittedName>
        <fullName evidence="1">Type VI secretion system protein ImpH</fullName>
    </submittedName>
</protein>
<dbReference type="Pfam" id="PF06996">
    <property type="entry name" value="T6SS_TssG"/>
    <property type="match status" value="1"/>
</dbReference>
<dbReference type="Proteomes" id="UP000294480">
    <property type="component" value="Unassembled WGS sequence"/>
</dbReference>
<dbReference type="OrthoDB" id="1523296at2"/>
<dbReference type="PANTHER" id="PTHR35564:SF4">
    <property type="entry name" value="CYTOPLASMIC PROTEIN"/>
    <property type="match status" value="1"/>
</dbReference>
<comment type="caution">
    <text evidence="1">The sequence shown here is derived from an EMBL/GenBank/DDBJ whole genome shotgun (WGS) entry which is preliminary data.</text>
</comment>
<sequence>MTETTAKQQQTHRYIHNAQEQPWNHGFTRMLRWFGARYHFLPAVGAAAKPSEEVLRIGQLPSLIFSPREIAEVSIQKGKTHVKTYGLGLWGPNGPLPLHFSEMAMHRREMQHDHTLTNFIDIFHHRSMSLFYRAWEINQSTAGLDRKHNERFSRYLAWLTGNDLTEMSTTHLPTHAQLSAAAHIKHQSKNPSGIAQTLSQYYQVPVELEEYYFNWITVDQEDCTYLARGGRSGSNASLGQGAMLGEYVPDKQSAFLLTIGPLSLSQYLRFLPNGDDLGSLIDWVRAFTGLEYMWMLKLLVKQDEATPTQLGGTQQLGWSSWMSGDESVQTKSVTGMLFEPEKYISLVKQLKREKEHKQLVPASVN</sequence>
<dbReference type="RefSeq" id="WP_133618749.1">
    <property type="nucleotide sequence ID" value="NZ_SNZE01000001.1"/>
</dbReference>
<dbReference type="PANTHER" id="PTHR35564">
    <property type="match status" value="1"/>
</dbReference>
<dbReference type="EMBL" id="SNZE01000001">
    <property type="protein sequence ID" value="TDR33059.1"/>
    <property type="molecule type" value="Genomic_DNA"/>
</dbReference>
<name>A0A4R6YBS5_9BURK</name>
<organism evidence="1 2">
    <name type="scientific">Hydromonas duriensis</name>
    <dbReference type="NCBI Taxonomy" id="1527608"/>
    <lineage>
        <taxon>Bacteria</taxon>
        <taxon>Pseudomonadati</taxon>
        <taxon>Pseudomonadota</taxon>
        <taxon>Betaproteobacteria</taxon>
        <taxon>Burkholderiales</taxon>
        <taxon>Burkholderiaceae</taxon>
        <taxon>Hydromonas</taxon>
    </lineage>
</organism>
<dbReference type="NCBIfam" id="TIGR03347">
    <property type="entry name" value="VI_chp_1"/>
    <property type="match status" value="1"/>
</dbReference>
<keyword evidence="2" id="KW-1185">Reference proteome</keyword>
<gene>
    <name evidence="1" type="ORF">DFR44_101109</name>
</gene>
<dbReference type="InterPro" id="IPR010732">
    <property type="entry name" value="T6SS_TssG-like"/>
</dbReference>
<dbReference type="AlphaFoldDB" id="A0A4R6YBS5"/>
<proteinExistence type="predicted"/>
<reference evidence="1 2" key="1">
    <citation type="submission" date="2019-03" db="EMBL/GenBank/DDBJ databases">
        <title>Genomic Encyclopedia of Type Strains, Phase IV (KMG-IV): sequencing the most valuable type-strain genomes for metagenomic binning, comparative biology and taxonomic classification.</title>
        <authorList>
            <person name="Goeker M."/>
        </authorList>
    </citation>
    <scope>NUCLEOTIDE SEQUENCE [LARGE SCALE GENOMIC DNA]</scope>
    <source>
        <strain evidence="1 2">DSM 102852</strain>
    </source>
</reference>
<evidence type="ECO:0000313" key="1">
    <source>
        <dbReference type="EMBL" id="TDR33059.1"/>
    </source>
</evidence>
<accession>A0A4R6YBS5</accession>
<evidence type="ECO:0000313" key="2">
    <source>
        <dbReference type="Proteomes" id="UP000294480"/>
    </source>
</evidence>